<proteinExistence type="predicted"/>
<organism evidence="1 2">
    <name type="scientific">Leptospira interrogans serovar Canicola</name>
    <dbReference type="NCBI Taxonomy" id="211880"/>
    <lineage>
        <taxon>Bacteria</taxon>
        <taxon>Pseudomonadati</taxon>
        <taxon>Spirochaetota</taxon>
        <taxon>Spirochaetia</taxon>
        <taxon>Leptospirales</taxon>
        <taxon>Leptospiraceae</taxon>
        <taxon>Leptospira</taxon>
    </lineage>
</organism>
<dbReference type="AlphaFoldDB" id="A0AAP9WFB7"/>
<dbReference type="EMBL" id="CP043884">
    <property type="protein sequence ID" value="QOI43129.1"/>
    <property type="molecule type" value="Genomic_DNA"/>
</dbReference>
<dbReference type="Proteomes" id="UP000663124">
    <property type="component" value="Chromosome 1"/>
</dbReference>
<sequence>MPQCIVHRTIKKNELNLKKAKRKALSIASPGQSQPSGNLGSSKNLWDILSRKFVQQLNRSF</sequence>
<protein>
    <submittedName>
        <fullName evidence="1">Uncharacterized protein</fullName>
    </submittedName>
</protein>
<evidence type="ECO:0000313" key="2">
    <source>
        <dbReference type="Proteomes" id="UP000663124"/>
    </source>
</evidence>
<accession>A0AAP9WFB7</accession>
<reference evidence="1" key="1">
    <citation type="submission" date="2019-09" db="EMBL/GenBank/DDBJ databases">
        <title>Comparative Genomics of Leptospira interrogans Reveals Genome Plasticity - A Common Adaptive Strategy for Survival in Various Hosts.</title>
        <authorList>
            <person name="Ramli S.R."/>
            <person name="Bunk B."/>
            <person name="Goris M."/>
            <person name="Bhuju S."/>
            <person name="Jarek M."/>
            <person name="Sproer C."/>
            <person name="Mustakim S."/>
            <person name="Strommenger B."/>
            <person name="Pessler F."/>
        </authorList>
    </citation>
    <scope>NUCLEOTIDE SEQUENCE</scope>
    <source>
        <strain evidence="1">782</strain>
    </source>
</reference>
<gene>
    <name evidence="1" type="ORF">Lepto782_13225</name>
</gene>
<evidence type="ECO:0000313" key="1">
    <source>
        <dbReference type="EMBL" id="QOI43129.1"/>
    </source>
</evidence>
<name>A0AAP9WFB7_LEPIR</name>